<keyword evidence="5" id="KW-0410">Iron transport</keyword>
<organism evidence="12 13">
    <name type="scientific">Photorhabdus asymbiotica subsp. asymbiotica (strain ATCC 43949 / 3105-77)</name>
    <name type="common">Xenorhabdus luminescens (strain 2)</name>
    <dbReference type="NCBI Taxonomy" id="553480"/>
    <lineage>
        <taxon>Bacteria</taxon>
        <taxon>Pseudomonadati</taxon>
        <taxon>Pseudomonadota</taxon>
        <taxon>Gammaproteobacteria</taxon>
        <taxon>Enterobacterales</taxon>
        <taxon>Morganellaceae</taxon>
        <taxon>Photorhabdus</taxon>
    </lineage>
</organism>
<dbReference type="GO" id="GO:0005886">
    <property type="term" value="C:plasma membrane"/>
    <property type="evidence" value="ECO:0007669"/>
    <property type="project" value="UniProtKB-SubCell"/>
</dbReference>
<dbReference type="PANTHER" id="PTHR42771:SF12">
    <property type="entry name" value="FE(3+) DICITRATE TRANSPORT ATP-BINDING PROTEIN FECE-RELATED"/>
    <property type="match status" value="1"/>
</dbReference>
<comment type="similarity">
    <text evidence="2">Belongs to the ABC transporter superfamily.</text>
</comment>
<dbReference type="PROSITE" id="PS50893">
    <property type="entry name" value="ABC_TRANSPORTER_2"/>
    <property type="match status" value="1"/>
</dbReference>
<evidence type="ECO:0000256" key="3">
    <source>
        <dbReference type="ARBA" id="ARBA00022448"/>
    </source>
</evidence>
<dbReference type="Pfam" id="PF00005">
    <property type="entry name" value="ABC_tran"/>
    <property type="match status" value="1"/>
</dbReference>
<dbReference type="CDD" id="cd03214">
    <property type="entry name" value="ABC_Iron-Siderophores_B12_Hemin"/>
    <property type="match status" value="1"/>
</dbReference>
<keyword evidence="10" id="KW-0472">Membrane</keyword>
<evidence type="ECO:0000256" key="4">
    <source>
        <dbReference type="ARBA" id="ARBA00022475"/>
    </source>
</evidence>
<evidence type="ECO:0000256" key="5">
    <source>
        <dbReference type="ARBA" id="ARBA00022496"/>
    </source>
</evidence>
<keyword evidence="6" id="KW-0547">Nucleotide-binding</keyword>
<feature type="domain" description="ABC transporter" evidence="11">
    <location>
        <begin position="23"/>
        <end position="259"/>
    </location>
</feature>
<evidence type="ECO:0000256" key="6">
    <source>
        <dbReference type="ARBA" id="ARBA00022741"/>
    </source>
</evidence>
<reference evidence="12 13" key="1">
    <citation type="journal article" date="2009" name="BMC Genomics">
        <title>Comparative genomics of the emerging human pathogen Photorhabdus asymbiotica with the insect pathogen Photorhabdus luminescens.</title>
        <authorList>
            <person name="Wilkinson P."/>
            <person name="Waterfield N.R."/>
            <person name="Crossman L."/>
            <person name="Corton C."/>
            <person name="Sanchez-Contreras M."/>
            <person name="Vlisidou I."/>
            <person name="Barron A."/>
            <person name="Bignell A."/>
            <person name="Clark L."/>
            <person name="Ormond D."/>
            <person name="Mayho M."/>
            <person name="Bason N."/>
            <person name="Smith F."/>
            <person name="Simmonds M."/>
            <person name="Churcher C."/>
            <person name="Harris D."/>
            <person name="Thompson N.R."/>
            <person name="Quail M."/>
            <person name="Parkhill J."/>
            <person name="ffrench-Constant R.H."/>
        </authorList>
    </citation>
    <scope>NUCLEOTIDE SEQUENCE [LARGE SCALE GENOMIC DNA]</scope>
    <source>
        <strain evidence="13">ATCC 43949 / 3105-77</strain>
    </source>
</reference>
<keyword evidence="4" id="KW-1003">Cell membrane</keyword>
<dbReference type="STRING" id="291112.PAU_00891"/>
<name>C7BMZ7_PHOAA</name>
<dbReference type="KEGG" id="pay:PAU_00891"/>
<sequence length="283" mass="31598">MRELMTTLTPKHDSQSVLLPCRLSVEELRLGYGEHIVCDELNLRIPDSRFTVIIGPNGCGKSTLLRSLCRLLRPEYGRVCLDGHDIHTIPTRALARQLGLLPQSVQAPQGITVVDLVARGRFPHQRLLRQWSHEDYEAVRQAMDMTGITQLAECVVDELSGGQRQRVWIAMVLAQQTPLLLLDEPTTYLDIAHQIELLELFCSLNQEAGYTLIAVLHDLNQACRYADHLIVMAGGRIVVEGAPGEIMTTTLVSEVFGLDCVIIDDPISHTPLIIPQRRRFIGG</sequence>
<evidence type="ECO:0000256" key="10">
    <source>
        <dbReference type="ARBA" id="ARBA00023136"/>
    </source>
</evidence>
<evidence type="ECO:0000256" key="7">
    <source>
        <dbReference type="ARBA" id="ARBA00022840"/>
    </source>
</evidence>
<dbReference type="GO" id="GO:0005524">
    <property type="term" value="F:ATP binding"/>
    <property type="evidence" value="ECO:0007669"/>
    <property type="project" value="UniProtKB-KW"/>
</dbReference>
<proteinExistence type="inferred from homology"/>
<dbReference type="InterPro" id="IPR003439">
    <property type="entry name" value="ABC_transporter-like_ATP-bd"/>
</dbReference>
<comment type="subcellular location">
    <subcellularLocation>
        <location evidence="1">Cell membrane</location>
        <topology evidence="1">Peripheral membrane protein</topology>
    </subcellularLocation>
</comment>
<keyword evidence="9" id="KW-0406">Ion transport</keyword>
<dbReference type="SMART" id="SM00382">
    <property type="entry name" value="AAA"/>
    <property type="match status" value="1"/>
</dbReference>
<keyword evidence="3" id="KW-0813">Transport</keyword>
<dbReference type="GO" id="GO:0006826">
    <property type="term" value="P:iron ion transport"/>
    <property type="evidence" value="ECO:0007669"/>
    <property type="project" value="UniProtKB-KW"/>
</dbReference>
<dbReference type="EMBL" id="FM162591">
    <property type="protein sequence ID" value="CAQ82983.1"/>
    <property type="molecule type" value="Genomic_DNA"/>
</dbReference>
<dbReference type="GO" id="GO:0016887">
    <property type="term" value="F:ATP hydrolysis activity"/>
    <property type="evidence" value="ECO:0007669"/>
    <property type="project" value="InterPro"/>
</dbReference>
<evidence type="ECO:0000313" key="12">
    <source>
        <dbReference type="EMBL" id="CAQ82983.1"/>
    </source>
</evidence>
<dbReference type="Gene3D" id="3.40.50.300">
    <property type="entry name" value="P-loop containing nucleotide triphosphate hydrolases"/>
    <property type="match status" value="1"/>
</dbReference>
<dbReference type="Proteomes" id="UP000002747">
    <property type="component" value="Chromosome"/>
</dbReference>
<dbReference type="FunFam" id="3.40.50.300:FF:000134">
    <property type="entry name" value="Iron-enterobactin ABC transporter ATP-binding protein"/>
    <property type="match status" value="1"/>
</dbReference>
<dbReference type="SUPFAM" id="SSF52540">
    <property type="entry name" value="P-loop containing nucleoside triphosphate hydrolases"/>
    <property type="match status" value="1"/>
</dbReference>
<accession>C7BMZ7</accession>
<dbReference type="PANTHER" id="PTHR42771">
    <property type="entry name" value="IRON(3+)-HYDROXAMATE IMPORT ATP-BINDING PROTEIN FHUC"/>
    <property type="match status" value="1"/>
</dbReference>
<evidence type="ECO:0000259" key="11">
    <source>
        <dbReference type="PROSITE" id="PS50893"/>
    </source>
</evidence>
<dbReference type="InterPro" id="IPR003593">
    <property type="entry name" value="AAA+_ATPase"/>
</dbReference>
<evidence type="ECO:0000256" key="1">
    <source>
        <dbReference type="ARBA" id="ARBA00004202"/>
    </source>
</evidence>
<dbReference type="InterPro" id="IPR017871">
    <property type="entry name" value="ABC_transporter-like_CS"/>
</dbReference>
<dbReference type="InterPro" id="IPR027417">
    <property type="entry name" value="P-loop_NTPase"/>
</dbReference>
<dbReference type="AlphaFoldDB" id="C7BMZ7"/>
<evidence type="ECO:0000256" key="9">
    <source>
        <dbReference type="ARBA" id="ARBA00023065"/>
    </source>
</evidence>
<evidence type="ECO:0000256" key="8">
    <source>
        <dbReference type="ARBA" id="ARBA00023004"/>
    </source>
</evidence>
<dbReference type="InterPro" id="IPR051535">
    <property type="entry name" value="Siderophore_ABC-ATPase"/>
</dbReference>
<evidence type="ECO:0000313" key="13">
    <source>
        <dbReference type="Proteomes" id="UP000002747"/>
    </source>
</evidence>
<dbReference type="PROSITE" id="PS00211">
    <property type="entry name" value="ABC_TRANSPORTER_1"/>
    <property type="match status" value="1"/>
</dbReference>
<protein>
    <submittedName>
        <fullName evidence="12">Ferric vibriobactin abc transporter, atp-binding protein</fullName>
    </submittedName>
</protein>
<gene>
    <name evidence="12" type="primary">phuC</name>
    <name evidence="12" type="ordered locus">PAU_00891</name>
</gene>
<evidence type="ECO:0000256" key="2">
    <source>
        <dbReference type="ARBA" id="ARBA00005417"/>
    </source>
</evidence>
<keyword evidence="7 12" id="KW-0067">ATP-binding</keyword>
<keyword evidence="8" id="KW-0408">Iron</keyword>
<dbReference type="eggNOG" id="COG1120">
    <property type="taxonomic scope" value="Bacteria"/>
</dbReference>